<dbReference type="Gene3D" id="3.40.50.2300">
    <property type="match status" value="2"/>
</dbReference>
<dbReference type="PANTHER" id="PTHR35271">
    <property type="entry name" value="ABC TRANSPORTER, SUBSTRATE-BINDING LIPOPROTEIN-RELATED"/>
    <property type="match status" value="1"/>
</dbReference>
<name>A0ABY5I328_9FIRM</name>
<dbReference type="EMBL" id="CP101620">
    <property type="protein sequence ID" value="UTY39187.1"/>
    <property type="molecule type" value="Genomic_DNA"/>
</dbReference>
<dbReference type="PROSITE" id="PS51257">
    <property type="entry name" value="PROKAR_LIPOPROTEIN"/>
    <property type="match status" value="1"/>
</dbReference>
<gene>
    <name evidence="2" type="ORF">NMU03_16780</name>
</gene>
<keyword evidence="1" id="KW-0732">Signal</keyword>
<dbReference type="RefSeq" id="WP_290140139.1">
    <property type="nucleotide sequence ID" value="NZ_CP101620.1"/>
</dbReference>
<evidence type="ECO:0000313" key="2">
    <source>
        <dbReference type="EMBL" id="UTY39187.1"/>
    </source>
</evidence>
<dbReference type="SUPFAM" id="SSF53822">
    <property type="entry name" value="Periplasmic binding protein-like I"/>
    <property type="match status" value="1"/>
</dbReference>
<feature type="signal peptide" evidence="1">
    <location>
        <begin position="1"/>
        <end position="19"/>
    </location>
</feature>
<dbReference type="InterPro" id="IPR028082">
    <property type="entry name" value="Peripla_BP_I"/>
</dbReference>
<feature type="chain" id="PRO_5046721985" evidence="1">
    <location>
        <begin position="20"/>
        <end position="325"/>
    </location>
</feature>
<organism evidence="2 3">
    <name type="scientific">Allocoprobacillus halotolerans</name>
    <dbReference type="NCBI Taxonomy" id="2944914"/>
    <lineage>
        <taxon>Bacteria</taxon>
        <taxon>Bacillati</taxon>
        <taxon>Bacillota</taxon>
        <taxon>Erysipelotrichia</taxon>
        <taxon>Erysipelotrichales</taxon>
        <taxon>Erysipelotrichaceae</taxon>
        <taxon>Allocoprobacillus</taxon>
    </lineage>
</organism>
<evidence type="ECO:0000313" key="3">
    <source>
        <dbReference type="Proteomes" id="UP001060112"/>
    </source>
</evidence>
<dbReference type="PANTHER" id="PTHR35271:SF1">
    <property type="entry name" value="ABC TRANSPORTER, SUBSTRATE-BINDING LIPOPROTEIN"/>
    <property type="match status" value="1"/>
</dbReference>
<keyword evidence="3" id="KW-1185">Reference proteome</keyword>
<evidence type="ECO:0000256" key="1">
    <source>
        <dbReference type="SAM" id="SignalP"/>
    </source>
</evidence>
<accession>A0ABY5I328</accession>
<dbReference type="Proteomes" id="UP001060112">
    <property type="component" value="Chromosome"/>
</dbReference>
<proteinExistence type="predicted"/>
<dbReference type="Pfam" id="PF04392">
    <property type="entry name" value="ABC_sub_bind"/>
    <property type="match status" value="1"/>
</dbReference>
<dbReference type="InterPro" id="IPR007487">
    <property type="entry name" value="ABC_transpt-TYRBP-like"/>
</dbReference>
<protein>
    <submittedName>
        <fullName evidence="2">ABC transporter substrate-binding protein</fullName>
    </submittedName>
</protein>
<reference evidence="2" key="1">
    <citation type="submission" date="2022-07" db="EMBL/GenBank/DDBJ databases">
        <title>Faecal culturing of patients with breast cancer.</title>
        <authorList>
            <person name="Teng N.M.Y."/>
            <person name="Kiu R."/>
            <person name="Evans R."/>
            <person name="Baker D.J."/>
            <person name="Zenner C."/>
            <person name="Robinson S.D."/>
            <person name="Hall L.J."/>
        </authorList>
    </citation>
    <scope>NUCLEOTIDE SEQUENCE</scope>
    <source>
        <strain evidence="2">LH1062</strain>
    </source>
</reference>
<sequence length="325" mass="34406">MKKLSVLLLAMGLFLSGCANTETNEAKDLSEVKIGAIQFAQHPALDKSYEGFKDVLVEAGVKEENIDFQNASGDGSNCTTIVEKFVNDGDDLIYAIATDALQAAANQTTEIPIVGASVTDFETAGVVKSNEKPETNVTGASDLNPVQGQMELLKTLIPDAKKVAIFYCSDEANSIFQGKIALDAAKELGLDASIVTVSSDSSAIQQVAQSMVGKYDAVYIPTDNLLASNMATVAQVTNENKLPVIVGEESMCQNGGLATLSLDYYTVGQNAGKQALAILKGEAKVEETPVAFVEAKDCQYFVNEAVAKQLGIEIPEDLNATMIGE</sequence>
<dbReference type="CDD" id="cd06325">
    <property type="entry name" value="PBP1_ABC_unchar_transporter"/>
    <property type="match status" value="1"/>
</dbReference>